<name>A0AAP0EUH5_9MAGN</name>
<dbReference type="GO" id="GO:0005524">
    <property type="term" value="F:ATP binding"/>
    <property type="evidence" value="ECO:0007669"/>
    <property type="project" value="UniProtKB-KW"/>
</dbReference>
<gene>
    <name evidence="4" type="ORF">Sjap_021610</name>
</gene>
<evidence type="ECO:0000256" key="2">
    <source>
        <dbReference type="ARBA" id="ARBA00022840"/>
    </source>
</evidence>
<dbReference type="PANTHER" id="PTHR23073">
    <property type="entry name" value="26S PROTEASOME REGULATORY SUBUNIT"/>
    <property type="match status" value="1"/>
</dbReference>
<dbReference type="SUPFAM" id="SSF52540">
    <property type="entry name" value="P-loop containing nucleoside triphosphate hydrolases"/>
    <property type="match status" value="1"/>
</dbReference>
<protein>
    <recommendedName>
        <fullName evidence="3">ATPase AAA-type core domain-containing protein</fullName>
    </recommendedName>
</protein>
<accession>A0AAP0EUH5</accession>
<evidence type="ECO:0000259" key="3">
    <source>
        <dbReference type="Pfam" id="PF00004"/>
    </source>
</evidence>
<evidence type="ECO:0000313" key="5">
    <source>
        <dbReference type="Proteomes" id="UP001417504"/>
    </source>
</evidence>
<organism evidence="4 5">
    <name type="scientific">Stephania japonica</name>
    <dbReference type="NCBI Taxonomy" id="461633"/>
    <lineage>
        <taxon>Eukaryota</taxon>
        <taxon>Viridiplantae</taxon>
        <taxon>Streptophyta</taxon>
        <taxon>Embryophyta</taxon>
        <taxon>Tracheophyta</taxon>
        <taxon>Spermatophyta</taxon>
        <taxon>Magnoliopsida</taxon>
        <taxon>Ranunculales</taxon>
        <taxon>Menispermaceae</taxon>
        <taxon>Menispermoideae</taxon>
        <taxon>Cissampelideae</taxon>
        <taxon>Stephania</taxon>
    </lineage>
</organism>
<sequence>MCLTKRKRRRELGLCQESREKRGEAMVRARRREGVEFENSYNIDPSCNVLNKRVVMRVTSDYKRIASLRAWATCIVYNCSSEFRTATRCRGWWLIWVADITFTVTRTSCSGVETVSKTLSIQIDLPALLIFMDEIDAIGGRRFSEGTSADREIHRTLMELLNQLGKEVKMIMATNRPDVLDPDPLRPGRLGYSFIFKLVVVKF</sequence>
<feature type="domain" description="ATPase AAA-type core" evidence="3">
    <location>
        <begin position="126"/>
        <end position="196"/>
    </location>
</feature>
<evidence type="ECO:0000256" key="1">
    <source>
        <dbReference type="ARBA" id="ARBA00022741"/>
    </source>
</evidence>
<dbReference type="Pfam" id="PF00004">
    <property type="entry name" value="AAA"/>
    <property type="match status" value="1"/>
</dbReference>
<keyword evidence="2" id="KW-0067">ATP-binding</keyword>
<dbReference type="InterPro" id="IPR027417">
    <property type="entry name" value="P-loop_NTPase"/>
</dbReference>
<keyword evidence="5" id="KW-1185">Reference proteome</keyword>
<reference evidence="4 5" key="1">
    <citation type="submission" date="2024-01" db="EMBL/GenBank/DDBJ databases">
        <title>Genome assemblies of Stephania.</title>
        <authorList>
            <person name="Yang L."/>
        </authorList>
    </citation>
    <scope>NUCLEOTIDE SEQUENCE [LARGE SCALE GENOMIC DNA]</scope>
    <source>
        <strain evidence="4">QJT</strain>
        <tissue evidence="4">Leaf</tissue>
    </source>
</reference>
<dbReference type="InterPro" id="IPR003959">
    <property type="entry name" value="ATPase_AAA_core"/>
</dbReference>
<evidence type="ECO:0000313" key="4">
    <source>
        <dbReference type="EMBL" id="KAK9096113.1"/>
    </source>
</evidence>
<dbReference type="AlphaFoldDB" id="A0AAP0EUH5"/>
<comment type="caution">
    <text evidence="4">The sequence shown here is derived from an EMBL/GenBank/DDBJ whole genome shotgun (WGS) entry which is preliminary data.</text>
</comment>
<dbReference type="Proteomes" id="UP001417504">
    <property type="component" value="Unassembled WGS sequence"/>
</dbReference>
<dbReference type="EMBL" id="JBBNAE010000009">
    <property type="protein sequence ID" value="KAK9096113.1"/>
    <property type="molecule type" value="Genomic_DNA"/>
</dbReference>
<dbReference type="Gene3D" id="3.40.50.300">
    <property type="entry name" value="P-loop containing nucleotide triphosphate hydrolases"/>
    <property type="match status" value="1"/>
</dbReference>
<dbReference type="GO" id="GO:0016887">
    <property type="term" value="F:ATP hydrolysis activity"/>
    <property type="evidence" value="ECO:0007669"/>
    <property type="project" value="InterPro"/>
</dbReference>
<proteinExistence type="predicted"/>
<keyword evidence="1" id="KW-0547">Nucleotide-binding</keyword>
<dbReference type="InterPro" id="IPR050221">
    <property type="entry name" value="26S_Proteasome_ATPase"/>
</dbReference>